<dbReference type="Proteomes" id="UP000054477">
    <property type="component" value="Unassembled WGS sequence"/>
</dbReference>
<protein>
    <submittedName>
        <fullName evidence="2">Uncharacterized protein</fullName>
    </submittedName>
</protein>
<keyword evidence="3" id="KW-1185">Reference proteome</keyword>
<dbReference type="HOGENOM" id="CLU_1992981_0_0_1"/>
<evidence type="ECO:0000313" key="2">
    <source>
        <dbReference type="EMBL" id="KIJ90272.1"/>
    </source>
</evidence>
<feature type="compositionally biased region" description="Polar residues" evidence="1">
    <location>
        <begin position="1"/>
        <end position="24"/>
    </location>
</feature>
<feature type="region of interest" description="Disordered" evidence="1">
    <location>
        <begin position="1"/>
        <end position="32"/>
    </location>
</feature>
<evidence type="ECO:0000256" key="1">
    <source>
        <dbReference type="SAM" id="MobiDB-lite"/>
    </source>
</evidence>
<reference evidence="3" key="2">
    <citation type="submission" date="2015-01" db="EMBL/GenBank/DDBJ databases">
        <title>Evolutionary Origins and Diversification of the Mycorrhizal Mutualists.</title>
        <authorList>
            <consortium name="DOE Joint Genome Institute"/>
            <consortium name="Mycorrhizal Genomics Consortium"/>
            <person name="Kohler A."/>
            <person name="Kuo A."/>
            <person name="Nagy L.G."/>
            <person name="Floudas D."/>
            <person name="Copeland A."/>
            <person name="Barry K.W."/>
            <person name="Cichocki N."/>
            <person name="Veneault-Fourrey C."/>
            <person name="LaButti K."/>
            <person name="Lindquist E.A."/>
            <person name="Lipzen A."/>
            <person name="Lundell T."/>
            <person name="Morin E."/>
            <person name="Murat C."/>
            <person name="Riley R."/>
            <person name="Ohm R."/>
            <person name="Sun H."/>
            <person name="Tunlid A."/>
            <person name="Henrissat B."/>
            <person name="Grigoriev I.V."/>
            <person name="Hibbett D.S."/>
            <person name="Martin F."/>
        </authorList>
    </citation>
    <scope>NUCLEOTIDE SEQUENCE [LARGE SCALE GENOMIC DNA]</scope>
    <source>
        <strain evidence="3">LaAM-08-1</strain>
    </source>
</reference>
<dbReference type="AlphaFoldDB" id="A0A0C9X136"/>
<reference evidence="2 3" key="1">
    <citation type="submission" date="2014-04" db="EMBL/GenBank/DDBJ databases">
        <authorList>
            <consortium name="DOE Joint Genome Institute"/>
            <person name="Kuo A."/>
            <person name="Kohler A."/>
            <person name="Nagy L.G."/>
            <person name="Floudas D."/>
            <person name="Copeland A."/>
            <person name="Barry K.W."/>
            <person name="Cichocki N."/>
            <person name="Veneault-Fourrey C."/>
            <person name="LaButti K."/>
            <person name="Lindquist E.A."/>
            <person name="Lipzen A."/>
            <person name="Lundell T."/>
            <person name="Morin E."/>
            <person name="Murat C."/>
            <person name="Sun H."/>
            <person name="Tunlid A."/>
            <person name="Henrissat B."/>
            <person name="Grigoriev I.V."/>
            <person name="Hibbett D.S."/>
            <person name="Martin F."/>
            <person name="Nordberg H.P."/>
            <person name="Cantor M.N."/>
            <person name="Hua S.X."/>
        </authorList>
    </citation>
    <scope>NUCLEOTIDE SEQUENCE [LARGE SCALE GENOMIC DNA]</scope>
    <source>
        <strain evidence="2 3">LaAM-08-1</strain>
    </source>
</reference>
<name>A0A0C9X136_9AGAR</name>
<proteinExistence type="predicted"/>
<sequence>MASLNKVLSDQIRSTLPGQPTNGGSVLGEGECDPKHPSFFHSILLPVLAELESPTQVPTSLTVSETHSEVIAMASGIPADVAVTEAVKVKPSSPTNRRVALNTSDASDQLSTLQMNILDDLWAPQ</sequence>
<accession>A0A0C9X136</accession>
<dbReference type="EMBL" id="KN839231">
    <property type="protein sequence ID" value="KIJ90272.1"/>
    <property type="molecule type" value="Genomic_DNA"/>
</dbReference>
<evidence type="ECO:0000313" key="3">
    <source>
        <dbReference type="Proteomes" id="UP000054477"/>
    </source>
</evidence>
<gene>
    <name evidence="2" type="ORF">K443DRAFT_15376</name>
</gene>
<organism evidence="2 3">
    <name type="scientific">Laccaria amethystina LaAM-08-1</name>
    <dbReference type="NCBI Taxonomy" id="1095629"/>
    <lineage>
        <taxon>Eukaryota</taxon>
        <taxon>Fungi</taxon>
        <taxon>Dikarya</taxon>
        <taxon>Basidiomycota</taxon>
        <taxon>Agaricomycotina</taxon>
        <taxon>Agaricomycetes</taxon>
        <taxon>Agaricomycetidae</taxon>
        <taxon>Agaricales</taxon>
        <taxon>Agaricineae</taxon>
        <taxon>Hydnangiaceae</taxon>
        <taxon>Laccaria</taxon>
    </lineage>
</organism>